<evidence type="ECO:0000256" key="13">
    <source>
        <dbReference type="ARBA" id="ARBA00023180"/>
    </source>
</evidence>
<dbReference type="GO" id="GO:0046872">
    <property type="term" value="F:metal ion binding"/>
    <property type="evidence" value="ECO:0007669"/>
    <property type="project" value="UniProtKB-UniRule"/>
</dbReference>
<evidence type="ECO:0000256" key="17">
    <source>
        <dbReference type="SAM" id="SignalP"/>
    </source>
</evidence>
<keyword evidence="4" id="KW-1003">Cell membrane</keyword>
<keyword evidence="8 15" id="KW-0479">Metal-binding</keyword>
<keyword evidence="20" id="KW-1185">Reference proteome</keyword>
<sequence>MKLSLILAAAGAGVIMAQDLSGQPACATGCLVAAISSAGCKPSDLGCQCGPTQSAIISNAVPCLLASCTAPGDLGQAQTAGEAKCSKYFATATLSNQLSSITSVLSSIKSEASSIISISIISSDVSSSDVSTVTSTVVSTSSGSADSTVTTTSTSVTGTTPATTTSSTTTSVSSAGAAATHLALGAGALAAFFGAVVAL</sequence>
<dbReference type="AlphaFoldDB" id="A0AAE0MFS3"/>
<gene>
    <name evidence="19" type="ORF">B0H66DRAFT_527967</name>
</gene>
<evidence type="ECO:0000256" key="1">
    <source>
        <dbReference type="ARBA" id="ARBA00004609"/>
    </source>
</evidence>
<feature type="signal peptide" evidence="17">
    <location>
        <begin position="1"/>
        <end position="17"/>
    </location>
</feature>
<comment type="subcellular location">
    <subcellularLocation>
        <location evidence="1">Cell membrane</location>
        <topology evidence="1">Lipid-anchor</topology>
        <topology evidence="1">GPI-anchor</topology>
    </subcellularLocation>
    <subcellularLocation>
        <location evidence="2">Secreted</location>
    </subcellularLocation>
</comment>
<feature type="binding site" description="axial binding residue" evidence="15">
    <location>
        <position position="44"/>
    </location>
    <ligand>
        <name>heme</name>
        <dbReference type="ChEBI" id="CHEBI:30413"/>
    </ligand>
    <ligandPart>
        <name>Fe</name>
        <dbReference type="ChEBI" id="CHEBI:18248"/>
    </ligandPart>
</feature>
<evidence type="ECO:0000256" key="14">
    <source>
        <dbReference type="ARBA" id="ARBA00023288"/>
    </source>
</evidence>
<dbReference type="InterPro" id="IPR051735">
    <property type="entry name" value="CFEM_domain"/>
</dbReference>
<dbReference type="GO" id="GO:0005576">
    <property type="term" value="C:extracellular region"/>
    <property type="evidence" value="ECO:0007669"/>
    <property type="project" value="UniProtKB-SubCell"/>
</dbReference>
<dbReference type="PANTHER" id="PTHR37928:SF2">
    <property type="entry name" value="GPI ANCHORED CFEM DOMAIN PROTEIN (AFU_ORTHOLOGUE AFUA_6G10580)"/>
    <property type="match status" value="1"/>
</dbReference>
<dbReference type="InterPro" id="IPR008427">
    <property type="entry name" value="Extracellular_membr_CFEM_dom"/>
</dbReference>
<evidence type="ECO:0000256" key="9">
    <source>
        <dbReference type="ARBA" id="ARBA00022729"/>
    </source>
</evidence>
<keyword evidence="12 15" id="KW-1015">Disulfide bond</keyword>
<evidence type="ECO:0000256" key="6">
    <source>
        <dbReference type="ARBA" id="ARBA00022617"/>
    </source>
</evidence>
<proteinExistence type="inferred from homology"/>
<reference evidence="19" key="2">
    <citation type="submission" date="2023-06" db="EMBL/GenBank/DDBJ databases">
        <authorList>
            <consortium name="Lawrence Berkeley National Laboratory"/>
            <person name="Haridas S."/>
            <person name="Hensen N."/>
            <person name="Bonometti L."/>
            <person name="Westerberg I."/>
            <person name="Brannstrom I.O."/>
            <person name="Guillou S."/>
            <person name="Cros-Aarteil S."/>
            <person name="Calhoun S."/>
            <person name="Kuo A."/>
            <person name="Mondo S."/>
            <person name="Pangilinan J."/>
            <person name="Riley R."/>
            <person name="Labutti K."/>
            <person name="Andreopoulos B."/>
            <person name="Lipzen A."/>
            <person name="Chen C."/>
            <person name="Yanf M."/>
            <person name="Daum C."/>
            <person name="Ng V."/>
            <person name="Clum A."/>
            <person name="Steindorff A."/>
            <person name="Ohm R."/>
            <person name="Martin F."/>
            <person name="Silar P."/>
            <person name="Natvig D."/>
            <person name="Lalanne C."/>
            <person name="Gautier V."/>
            <person name="Ament-Velasquez S.L."/>
            <person name="Kruys A."/>
            <person name="Hutchinson M.I."/>
            <person name="Powell A.J."/>
            <person name="Barry K."/>
            <person name="Miller A.N."/>
            <person name="Grigoriev I.V."/>
            <person name="Debuchy R."/>
            <person name="Gladieux P."/>
            <person name="Thoren M.H."/>
            <person name="Johannesson H."/>
        </authorList>
    </citation>
    <scope>NUCLEOTIDE SEQUENCE</scope>
    <source>
        <strain evidence="19">CBS 118394</strain>
    </source>
</reference>
<evidence type="ECO:0000256" key="12">
    <source>
        <dbReference type="ARBA" id="ARBA00023157"/>
    </source>
</evidence>
<keyword evidence="13" id="KW-0325">Glycoprotein</keyword>
<evidence type="ECO:0000256" key="8">
    <source>
        <dbReference type="ARBA" id="ARBA00022723"/>
    </source>
</evidence>
<dbReference type="GO" id="GO:0005886">
    <property type="term" value="C:plasma membrane"/>
    <property type="evidence" value="ECO:0007669"/>
    <property type="project" value="UniProtKB-SubCell"/>
</dbReference>
<evidence type="ECO:0000256" key="3">
    <source>
        <dbReference type="ARBA" id="ARBA00010031"/>
    </source>
</evidence>
<evidence type="ECO:0000256" key="15">
    <source>
        <dbReference type="PROSITE-ProRule" id="PRU01356"/>
    </source>
</evidence>
<feature type="disulfide bond" evidence="15">
    <location>
        <begin position="40"/>
        <end position="47"/>
    </location>
</feature>
<accession>A0AAE0MFS3</accession>
<evidence type="ECO:0000256" key="16">
    <source>
        <dbReference type="SAM" id="MobiDB-lite"/>
    </source>
</evidence>
<keyword evidence="10 15" id="KW-0408">Iron</keyword>
<keyword evidence="5" id="KW-0964">Secreted</keyword>
<keyword evidence="7" id="KW-0336">GPI-anchor</keyword>
<evidence type="ECO:0000259" key="18">
    <source>
        <dbReference type="PROSITE" id="PS52012"/>
    </source>
</evidence>
<protein>
    <recommendedName>
        <fullName evidence="18">CFEM domain-containing protein</fullName>
    </recommendedName>
</protein>
<evidence type="ECO:0000256" key="10">
    <source>
        <dbReference type="ARBA" id="ARBA00023004"/>
    </source>
</evidence>
<keyword evidence="9 17" id="KW-0732">Signal</keyword>
<keyword evidence="6 15" id="KW-0349">Heme</keyword>
<evidence type="ECO:0000313" key="19">
    <source>
        <dbReference type="EMBL" id="KAK3330620.1"/>
    </source>
</evidence>
<evidence type="ECO:0000313" key="20">
    <source>
        <dbReference type="Proteomes" id="UP001283341"/>
    </source>
</evidence>
<dbReference type="PROSITE" id="PS52012">
    <property type="entry name" value="CFEM"/>
    <property type="match status" value="1"/>
</dbReference>
<reference evidence="19" key="1">
    <citation type="journal article" date="2023" name="Mol. Phylogenet. Evol.">
        <title>Genome-scale phylogeny and comparative genomics of the fungal order Sordariales.</title>
        <authorList>
            <person name="Hensen N."/>
            <person name="Bonometti L."/>
            <person name="Westerberg I."/>
            <person name="Brannstrom I.O."/>
            <person name="Guillou S."/>
            <person name="Cros-Aarteil S."/>
            <person name="Calhoun S."/>
            <person name="Haridas S."/>
            <person name="Kuo A."/>
            <person name="Mondo S."/>
            <person name="Pangilinan J."/>
            <person name="Riley R."/>
            <person name="LaButti K."/>
            <person name="Andreopoulos B."/>
            <person name="Lipzen A."/>
            <person name="Chen C."/>
            <person name="Yan M."/>
            <person name="Daum C."/>
            <person name="Ng V."/>
            <person name="Clum A."/>
            <person name="Steindorff A."/>
            <person name="Ohm R.A."/>
            <person name="Martin F."/>
            <person name="Silar P."/>
            <person name="Natvig D.O."/>
            <person name="Lalanne C."/>
            <person name="Gautier V."/>
            <person name="Ament-Velasquez S.L."/>
            <person name="Kruys A."/>
            <person name="Hutchinson M.I."/>
            <person name="Powell A.J."/>
            <person name="Barry K."/>
            <person name="Miller A.N."/>
            <person name="Grigoriev I.V."/>
            <person name="Debuchy R."/>
            <person name="Gladieux P."/>
            <person name="Hiltunen Thoren M."/>
            <person name="Johannesson H."/>
        </authorList>
    </citation>
    <scope>NUCLEOTIDE SEQUENCE</scope>
    <source>
        <strain evidence="19">CBS 118394</strain>
    </source>
</reference>
<evidence type="ECO:0000256" key="4">
    <source>
        <dbReference type="ARBA" id="ARBA00022475"/>
    </source>
</evidence>
<evidence type="ECO:0000256" key="2">
    <source>
        <dbReference type="ARBA" id="ARBA00004613"/>
    </source>
</evidence>
<comment type="similarity">
    <text evidence="3">Belongs to the RBT5 family.</text>
</comment>
<organism evidence="19 20">
    <name type="scientific">Apodospora peruviana</name>
    <dbReference type="NCBI Taxonomy" id="516989"/>
    <lineage>
        <taxon>Eukaryota</taxon>
        <taxon>Fungi</taxon>
        <taxon>Dikarya</taxon>
        <taxon>Ascomycota</taxon>
        <taxon>Pezizomycotina</taxon>
        <taxon>Sordariomycetes</taxon>
        <taxon>Sordariomycetidae</taxon>
        <taxon>Sordariales</taxon>
        <taxon>Lasiosphaeriaceae</taxon>
        <taxon>Apodospora</taxon>
    </lineage>
</organism>
<feature type="chain" id="PRO_5042196600" description="CFEM domain-containing protein" evidence="17">
    <location>
        <begin position="18"/>
        <end position="199"/>
    </location>
</feature>
<evidence type="ECO:0000256" key="5">
    <source>
        <dbReference type="ARBA" id="ARBA00022525"/>
    </source>
</evidence>
<keyword evidence="11" id="KW-0472">Membrane</keyword>
<keyword evidence="14" id="KW-0449">Lipoprotein</keyword>
<evidence type="ECO:0000256" key="11">
    <source>
        <dbReference type="ARBA" id="ARBA00023136"/>
    </source>
</evidence>
<feature type="region of interest" description="Disordered" evidence="16">
    <location>
        <begin position="139"/>
        <end position="170"/>
    </location>
</feature>
<evidence type="ECO:0000256" key="7">
    <source>
        <dbReference type="ARBA" id="ARBA00022622"/>
    </source>
</evidence>
<name>A0AAE0MFS3_9PEZI</name>
<feature type="domain" description="CFEM" evidence="18">
    <location>
        <begin position="1"/>
        <end position="112"/>
    </location>
</feature>
<comment type="caution">
    <text evidence="19">The sequence shown here is derived from an EMBL/GenBank/DDBJ whole genome shotgun (WGS) entry which is preliminary data.</text>
</comment>
<dbReference type="PANTHER" id="PTHR37928">
    <property type="entry name" value="CFEM DOMAIN PROTEIN (AFU_ORTHOLOGUE AFUA_6G14090)"/>
    <property type="match status" value="1"/>
</dbReference>
<dbReference type="Proteomes" id="UP001283341">
    <property type="component" value="Unassembled WGS sequence"/>
</dbReference>
<comment type="caution">
    <text evidence="15">Lacks conserved residue(s) required for the propagation of feature annotation.</text>
</comment>
<dbReference type="EMBL" id="JAUEDM010000001">
    <property type="protein sequence ID" value="KAK3330620.1"/>
    <property type="molecule type" value="Genomic_DNA"/>
</dbReference>
<dbReference type="Pfam" id="PF05730">
    <property type="entry name" value="CFEM"/>
    <property type="match status" value="1"/>
</dbReference>
<dbReference type="GO" id="GO:0098552">
    <property type="term" value="C:side of membrane"/>
    <property type="evidence" value="ECO:0007669"/>
    <property type="project" value="UniProtKB-KW"/>
</dbReference>